<feature type="non-terminal residue" evidence="2">
    <location>
        <position position="1"/>
    </location>
</feature>
<dbReference type="EMBL" id="LGRX02013492">
    <property type="protein sequence ID" value="KAK3266015.1"/>
    <property type="molecule type" value="Genomic_DNA"/>
</dbReference>
<comment type="caution">
    <text evidence="2">The sequence shown here is derived from an EMBL/GenBank/DDBJ whole genome shotgun (WGS) entry which is preliminary data.</text>
</comment>
<organism evidence="2 3">
    <name type="scientific">Cymbomonas tetramitiformis</name>
    <dbReference type="NCBI Taxonomy" id="36881"/>
    <lineage>
        <taxon>Eukaryota</taxon>
        <taxon>Viridiplantae</taxon>
        <taxon>Chlorophyta</taxon>
        <taxon>Pyramimonadophyceae</taxon>
        <taxon>Pyramimonadales</taxon>
        <taxon>Pyramimonadaceae</taxon>
        <taxon>Cymbomonas</taxon>
    </lineage>
</organism>
<feature type="region of interest" description="Disordered" evidence="1">
    <location>
        <begin position="207"/>
        <end position="227"/>
    </location>
</feature>
<evidence type="ECO:0000313" key="2">
    <source>
        <dbReference type="EMBL" id="KAK3266015.1"/>
    </source>
</evidence>
<proteinExistence type="predicted"/>
<reference evidence="2 3" key="1">
    <citation type="journal article" date="2015" name="Genome Biol. Evol.">
        <title>Comparative Genomics of a Bacterivorous Green Alga Reveals Evolutionary Causalities and Consequences of Phago-Mixotrophic Mode of Nutrition.</title>
        <authorList>
            <person name="Burns J.A."/>
            <person name="Paasch A."/>
            <person name="Narechania A."/>
            <person name="Kim E."/>
        </authorList>
    </citation>
    <scope>NUCLEOTIDE SEQUENCE [LARGE SCALE GENOMIC DNA]</scope>
    <source>
        <strain evidence="2 3">PLY_AMNH</strain>
    </source>
</reference>
<gene>
    <name evidence="2" type="ORF">CYMTET_25334</name>
</gene>
<protein>
    <submittedName>
        <fullName evidence="2">Uncharacterized protein</fullName>
    </submittedName>
</protein>
<evidence type="ECO:0000256" key="1">
    <source>
        <dbReference type="SAM" id="MobiDB-lite"/>
    </source>
</evidence>
<dbReference type="Proteomes" id="UP001190700">
    <property type="component" value="Unassembled WGS sequence"/>
</dbReference>
<sequence length="347" mass="37375">VPVAPGRGWGCGLGVPVAPGRGCQEAEQKYGQCHLAAFRTTWSMCLKITPDDIHELPDGPVTLKILDCTDEAGYALPEHSEVCGVDEGGEPEQPVEIMLRPPEVLGFTCESNNWLDSQSIVLNDKVIVTANFSTEVSAVKIQIGGRTVEAEQAEASEGGRSKVWRAETTFDSEEMSVSGADFPTYIPVMVEGGYENQVNVQGEEKKMPIDTQGRPHPGMRGSHSAHTPERDKICCALSVLAPYQGEYHSTTVGNLALWLQDTLLTSRSNEQLRTTEKERLQGLQTVTRRADPLERELMMVGSLIASIDLAEAFPQLPLVAVPCAAAGRGRAGSAGGLITPALLQLLI</sequence>
<accession>A0AAE0KZC2</accession>
<dbReference type="AlphaFoldDB" id="A0AAE0KZC2"/>
<evidence type="ECO:0000313" key="3">
    <source>
        <dbReference type="Proteomes" id="UP001190700"/>
    </source>
</evidence>
<keyword evidence="3" id="KW-1185">Reference proteome</keyword>
<name>A0AAE0KZC2_9CHLO</name>